<dbReference type="AlphaFoldDB" id="A0A2J8HYH0"/>
<organism evidence="2 3">
    <name type="scientific">Vibrio diazotrophicus</name>
    <dbReference type="NCBI Taxonomy" id="685"/>
    <lineage>
        <taxon>Bacteria</taxon>
        <taxon>Pseudomonadati</taxon>
        <taxon>Pseudomonadota</taxon>
        <taxon>Gammaproteobacteria</taxon>
        <taxon>Vibrionales</taxon>
        <taxon>Vibrionaceae</taxon>
        <taxon>Vibrio</taxon>
    </lineage>
</organism>
<dbReference type="InterPro" id="IPR004323">
    <property type="entry name" value="Ion_tolerance_CutA"/>
</dbReference>
<comment type="caution">
    <text evidence="2">The sequence shown here is derived from an EMBL/GenBank/DDBJ whole genome shotgun (WGS) entry which is preliminary data.</text>
</comment>
<name>A0A2J8HYH0_VIBDI</name>
<proteinExistence type="inferred from homology"/>
<comment type="similarity">
    <text evidence="1">Belongs to the CutA family.</text>
</comment>
<dbReference type="Pfam" id="PF03091">
    <property type="entry name" value="CutA1"/>
    <property type="match status" value="1"/>
</dbReference>
<dbReference type="Proteomes" id="UP000236449">
    <property type="component" value="Unassembled WGS sequence"/>
</dbReference>
<evidence type="ECO:0000256" key="1">
    <source>
        <dbReference type="ARBA" id="ARBA00010169"/>
    </source>
</evidence>
<dbReference type="GeneID" id="94026586"/>
<reference evidence="2 3" key="1">
    <citation type="submission" date="2018-01" db="EMBL/GenBank/DDBJ databases">
        <title>Draft genome sequences of six Vibrio diazotrophicus strains isolated from deep-sea sediments of the Baltic Sea.</title>
        <authorList>
            <person name="Castillo D."/>
            <person name="Vandieken V."/>
            <person name="Chiang O."/>
            <person name="Middelboe M."/>
        </authorList>
    </citation>
    <scope>NUCLEOTIDE SEQUENCE [LARGE SCALE GENOMIC DNA]</scope>
    <source>
        <strain evidence="2 3">60.27F</strain>
    </source>
</reference>
<gene>
    <name evidence="2" type="ORF">C1N32_17125</name>
</gene>
<dbReference type="GO" id="GO:0010038">
    <property type="term" value="P:response to metal ion"/>
    <property type="evidence" value="ECO:0007669"/>
    <property type="project" value="InterPro"/>
</dbReference>
<dbReference type="EMBL" id="POSK01000012">
    <property type="protein sequence ID" value="PNI03315.1"/>
    <property type="molecule type" value="Genomic_DNA"/>
</dbReference>
<dbReference type="RefSeq" id="WP_042487347.1">
    <property type="nucleotide sequence ID" value="NZ_CBCRWT010000015.1"/>
</dbReference>
<dbReference type="PANTHER" id="PTHR23419">
    <property type="entry name" value="DIVALENT CATION TOLERANCE CUTA-RELATED"/>
    <property type="match status" value="1"/>
</dbReference>
<dbReference type="SUPFAM" id="SSF54913">
    <property type="entry name" value="GlnB-like"/>
    <property type="match status" value="1"/>
</dbReference>
<protein>
    <submittedName>
        <fullName evidence="2">Divalent-cation tolerance protein CutA</fullName>
    </submittedName>
</protein>
<dbReference type="GO" id="GO:0005507">
    <property type="term" value="F:copper ion binding"/>
    <property type="evidence" value="ECO:0007669"/>
    <property type="project" value="TreeGrafter"/>
</dbReference>
<accession>A0A2J8HYH0</accession>
<evidence type="ECO:0000313" key="3">
    <source>
        <dbReference type="Proteomes" id="UP000236449"/>
    </source>
</evidence>
<dbReference type="InterPro" id="IPR011322">
    <property type="entry name" value="N-reg_PII-like_a/b"/>
</dbReference>
<dbReference type="OrthoDB" id="37622at2"/>
<evidence type="ECO:0000313" key="2">
    <source>
        <dbReference type="EMBL" id="PNI03315.1"/>
    </source>
</evidence>
<dbReference type="Gene3D" id="3.30.70.120">
    <property type="match status" value="1"/>
</dbReference>
<dbReference type="PANTHER" id="PTHR23419:SF8">
    <property type="entry name" value="FI09726P"/>
    <property type="match status" value="1"/>
</dbReference>
<dbReference type="InterPro" id="IPR015867">
    <property type="entry name" value="N-reg_PII/ATP_PRibTrfase_C"/>
</dbReference>
<sequence>MDDKFCMVLTTTNSQDVTQQLIRYLLSNQLAACIQTMPINSHYIWEGEVCNDEEILLVIKTQSKLFEQITESIEQFHNYEVPQIVQVPITDGFNPYLQWIEANTN</sequence>